<sequence>MDGWRQRLTARGILGDERGGKNKRCPRGRIRGRRSAFTAAPTEGSDAVGPAHRCCRTDVGRGRVARGWRDESGHVGHAHPSELTNEKSTAIVSMASPPSYLARLEKIIMEATSTNVSDSYKCKRKVVFLLVQGLRSSVLAVEEQKATACFVKSNHLQPPDLFTCR</sequence>
<protein>
    <submittedName>
        <fullName evidence="2">Uncharacterized protein</fullName>
    </submittedName>
</protein>
<dbReference type="AlphaFoldDB" id="A0A9E7F332"/>
<proteinExistence type="predicted"/>
<evidence type="ECO:0000313" key="2">
    <source>
        <dbReference type="EMBL" id="URD87126.1"/>
    </source>
</evidence>
<dbReference type="Proteomes" id="UP001055439">
    <property type="component" value="Chromosome 2"/>
</dbReference>
<name>A0A9E7F332_9LILI</name>
<accession>A0A9E7F332</accession>
<organism evidence="2 3">
    <name type="scientific">Musa troglodytarum</name>
    <name type="common">fe'i banana</name>
    <dbReference type="NCBI Taxonomy" id="320322"/>
    <lineage>
        <taxon>Eukaryota</taxon>
        <taxon>Viridiplantae</taxon>
        <taxon>Streptophyta</taxon>
        <taxon>Embryophyta</taxon>
        <taxon>Tracheophyta</taxon>
        <taxon>Spermatophyta</taxon>
        <taxon>Magnoliopsida</taxon>
        <taxon>Liliopsida</taxon>
        <taxon>Zingiberales</taxon>
        <taxon>Musaceae</taxon>
        <taxon>Musa</taxon>
    </lineage>
</organism>
<reference evidence="2" key="1">
    <citation type="submission" date="2022-05" db="EMBL/GenBank/DDBJ databases">
        <title>The Musa troglodytarum L. genome provides insights into the mechanism of non-climacteric behaviour and enrichment of carotenoids.</title>
        <authorList>
            <person name="Wang J."/>
        </authorList>
    </citation>
    <scope>NUCLEOTIDE SEQUENCE</scope>
    <source>
        <tissue evidence="2">Leaf</tissue>
    </source>
</reference>
<feature type="region of interest" description="Disordered" evidence="1">
    <location>
        <begin position="1"/>
        <end position="28"/>
    </location>
</feature>
<evidence type="ECO:0000256" key="1">
    <source>
        <dbReference type="SAM" id="MobiDB-lite"/>
    </source>
</evidence>
<keyword evidence="3" id="KW-1185">Reference proteome</keyword>
<dbReference type="EMBL" id="CP097504">
    <property type="protein sequence ID" value="URD87127.1"/>
    <property type="molecule type" value="Genomic_DNA"/>
</dbReference>
<dbReference type="EMBL" id="CP097504">
    <property type="protein sequence ID" value="URD87126.1"/>
    <property type="molecule type" value="Genomic_DNA"/>
</dbReference>
<evidence type="ECO:0000313" key="3">
    <source>
        <dbReference type="Proteomes" id="UP001055439"/>
    </source>
</evidence>
<gene>
    <name evidence="2" type="ORF">MUK42_24977</name>
</gene>